<keyword evidence="1" id="KW-1185">Reference proteome</keyword>
<dbReference type="Proteomes" id="UP000887565">
    <property type="component" value="Unplaced"/>
</dbReference>
<dbReference type="InterPro" id="IPR000884">
    <property type="entry name" value="TSP1_rpt"/>
</dbReference>
<evidence type="ECO:0000313" key="1">
    <source>
        <dbReference type="Proteomes" id="UP000887565"/>
    </source>
</evidence>
<dbReference type="PROSITE" id="PS50092">
    <property type="entry name" value="TSP1"/>
    <property type="match status" value="1"/>
</dbReference>
<name>A0A915K6D9_ROMCU</name>
<sequence length="210" mass="23290">RIRISKFGALRIFKGKITDNGVYACRTRTGQYSNMTLIFKSRKNESPKYDVVGKTKQTGGTITAIVQQNNNNMGPVPPRKPQVSTFEGNVLMEELKNYLAANNRIEAYAALSRANTIYDVKFSWDLGPWGPCSLNCSSPSNDKDGGGQQNTGVQSRSVQCRIEIGGHSSYVPDNACEKIVSPKHHQVMLCDVEKCPEWIIGHWSSLHLAI</sequence>
<proteinExistence type="predicted"/>
<reference evidence="2" key="1">
    <citation type="submission" date="2022-11" db="UniProtKB">
        <authorList>
            <consortium name="WormBaseParasite"/>
        </authorList>
    </citation>
    <scope>IDENTIFICATION</scope>
</reference>
<evidence type="ECO:0000313" key="2">
    <source>
        <dbReference type="WBParaSite" id="nRc.2.0.1.t33898-RA"/>
    </source>
</evidence>
<organism evidence="1 2">
    <name type="scientific">Romanomermis culicivorax</name>
    <name type="common">Nematode worm</name>
    <dbReference type="NCBI Taxonomy" id="13658"/>
    <lineage>
        <taxon>Eukaryota</taxon>
        <taxon>Metazoa</taxon>
        <taxon>Ecdysozoa</taxon>
        <taxon>Nematoda</taxon>
        <taxon>Enoplea</taxon>
        <taxon>Dorylaimia</taxon>
        <taxon>Mermithida</taxon>
        <taxon>Mermithoidea</taxon>
        <taxon>Mermithidae</taxon>
        <taxon>Romanomermis</taxon>
    </lineage>
</organism>
<dbReference type="WBParaSite" id="nRc.2.0.1.t33898-RA">
    <property type="protein sequence ID" value="nRc.2.0.1.t33898-RA"/>
    <property type="gene ID" value="nRc.2.0.1.g33898"/>
</dbReference>
<dbReference type="InterPro" id="IPR036383">
    <property type="entry name" value="TSP1_rpt_sf"/>
</dbReference>
<accession>A0A915K6D9</accession>
<dbReference type="Gene3D" id="2.20.100.10">
    <property type="entry name" value="Thrombospondin type-1 (TSP1) repeat"/>
    <property type="match status" value="1"/>
</dbReference>
<protein>
    <submittedName>
        <fullName evidence="2">Uncharacterized protein</fullName>
    </submittedName>
</protein>
<dbReference type="AlphaFoldDB" id="A0A915K6D9"/>